<gene>
    <name evidence="1" type="ORF">OG442_06170</name>
</gene>
<organism evidence="1 2">
    <name type="scientific">Streptomyces niveus</name>
    <name type="common">Streptomyces spheroides</name>
    <dbReference type="NCBI Taxonomy" id="193462"/>
    <lineage>
        <taxon>Bacteria</taxon>
        <taxon>Bacillati</taxon>
        <taxon>Actinomycetota</taxon>
        <taxon>Actinomycetes</taxon>
        <taxon>Kitasatosporales</taxon>
        <taxon>Streptomycetaceae</taxon>
        <taxon>Streptomyces</taxon>
    </lineage>
</organism>
<dbReference type="EMBL" id="CP109495">
    <property type="protein sequence ID" value="WUX57648.1"/>
    <property type="molecule type" value="Genomic_DNA"/>
</dbReference>
<keyword evidence="2" id="KW-1185">Reference proteome</keyword>
<dbReference type="Proteomes" id="UP001432209">
    <property type="component" value="Chromosome"/>
</dbReference>
<name>A0ABZ2AJW9_STRNV</name>
<dbReference type="RefSeq" id="WP_329083136.1">
    <property type="nucleotide sequence ID" value="NZ_CP109495.1"/>
</dbReference>
<evidence type="ECO:0000313" key="1">
    <source>
        <dbReference type="EMBL" id="WUX57648.1"/>
    </source>
</evidence>
<reference evidence="1" key="1">
    <citation type="submission" date="2022-10" db="EMBL/GenBank/DDBJ databases">
        <title>The complete genomes of actinobacterial strains from the NBC collection.</title>
        <authorList>
            <person name="Joergensen T.S."/>
            <person name="Alvarez Arevalo M."/>
            <person name="Sterndorff E.B."/>
            <person name="Faurdal D."/>
            <person name="Vuksanovic O."/>
            <person name="Mourched A.-S."/>
            <person name="Charusanti P."/>
            <person name="Shaw S."/>
            <person name="Blin K."/>
            <person name="Weber T."/>
        </authorList>
    </citation>
    <scope>NUCLEOTIDE SEQUENCE</scope>
    <source>
        <strain evidence="1">NBC_01432</strain>
    </source>
</reference>
<protein>
    <submittedName>
        <fullName evidence="1">Uncharacterized protein</fullName>
    </submittedName>
</protein>
<accession>A0ABZ2AJW9</accession>
<evidence type="ECO:0000313" key="2">
    <source>
        <dbReference type="Proteomes" id="UP001432209"/>
    </source>
</evidence>
<proteinExistence type="predicted"/>
<sequence length="78" mass="8563">MPDSTAPTGQGPRTRVRPYRYQDADEFAALVRGAGFRYEGHSPDFLRVDGDWRDHERRAITAGMVRDTTPGGLSGPSG</sequence>